<evidence type="ECO:0000259" key="4">
    <source>
        <dbReference type="Pfam" id="PF15902"/>
    </source>
</evidence>
<feature type="chain" id="PRO_5045651779" evidence="3">
    <location>
        <begin position="20"/>
        <end position="332"/>
    </location>
</feature>
<dbReference type="RefSeq" id="WP_377058592.1">
    <property type="nucleotide sequence ID" value="NZ_JBHLUU010000110.1"/>
</dbReference>
<feature type="domain" description="Sortilin N-terminal" evidence="4">
    <location>
        <begin position="136"/>
        <end position="260"/>
    </location>
</feature>
<dbReference type="EMBL" id="JBHLUU010000110">
    <property type="protein sequence ID" value="MFC0476738.1"/>
    <property type="molecule type" value="Genomic_DNA"/>
</dbReference>
<proteinExistence type="predicted"/>
<dbReference type="Proteomes" id="UP001589738">
    <property type="component" value="Unassembled WGS sequence"/>
</dbReference>
<accession>A0ABV6KTT5</accession>
<dbReference type="InterPro" id="IPR015943">
    <property type="entry name" value="WD40/YVTN_repeat-like_dom_sf"/>
</dbReference>
<evidence type="ECO:0000313" key="5">
    <source>
        <dbReference type="EMBL" id="MFC0476738.1"/>
    </source>
</evidence>
<keyword evidence="1" id="KW-0677">Repeat</keyword>
<keyword evidence="3" id="KW-0732">Signal</keyword>
<dbReference type="Pfam" id="PF15902">
    <property type="entry name" value="Sortilin-Vps10"/>
    <property type="match status" value="1"/>
</dbReference>
<comment type="caution">
    <text evidence="5">The sequence shown here is derived from an EMBL/GenBank/DDBJ whole genome shotgun (WGS) entry which is preliminary data.</text>
</comment>
<keyword evidence="6" id="KW-1185">Reference proteome</keyword>
<dbReference type="PROSITE" id="PS51257">
    <property type="entry name" value="PROKAR_LIPOPROTEIN"/>
    <property type="match status" value="1"/>
</dbReference>
<dbReference type="InterPro" id="IPR054817">
    <property type="entry name" value="Glycosyl_F510_1955-like"/>
</dbReference>
<dbReference type="NCBIfam" id="NF045728">
    <property type="entry name" value="glycosyl_F510_1955"/>
    <property type="match status" value="1"/>
</dbReference>
<evidence type="ECO:0000256" key="3">
    <source>
        <dbReference type="SAM" id="SignalP"/>
    </source>
</evidence>
<protein>
    <submittedName>
        <fullName evidence="5">F510_1955 family glycosylhydrolase</fullName>
    </submittedName>
</protein>
<evidence type="ECO:0000256" key="2">
    <source>
        <dbReference type="SAM" id="MobiDB-lite"/>
    </source>
</evidence>
<dbReference type="Gene3D" id="2.130.10.10">
    <property type="entry name" value="YVTN repeat-like/Quinoprotein amine dehydrogenase"/>
    <property type="match status" value="1"/>
</dbReference>
<dbReference type="SUPFAM" id="SSF110296">
    <property type="entry name" value="Oligoxyloglucan reducing end-specific cellobiohydrolase"/>
    <property type="match status" value="1"/>
</dbReference>
<feature type="signal peptide" evidence="3">
    <location>
        <begin position="1"/>
        <end position="19"/>
    </location>
</feature>
<name>A0ABV6KTT5_9BACI</name>
<evidence type="ECO:0000256" key="1">
    <source>
        <dbReference type="ARBA" id="ARBA00022737"/>
    </source>
</evidence>
<gene>
    <name evidence="5" type="ORF">ACFFHF_16165</name>
</gene>
<evidence type="ECO:0000313" key="6">
    <source>
        <dbReference type="Proteomes" id="UP001589738"/>
    </source>
</evidence>
<dbReference type="InterPro" id="IPR031778">
    <property type="entry name" value="Sortilin_N"/>
</dbReference>
<sequence length="332" mass="36450">MKKFLLVAAISLLILTACSQENETEQLEESTNQTETQGSDSQDETEDSTSASLASHDFFEPFIGKMDHIHGLGYVGGQAAPFFAAHDGLKIYENGTWLKTKRENNDYMGFNATNDGFYSSGHPGTDSKLPNPIGIMKSVDHGQTLQSLGFEAEVDFHLMAVGYNNHQIFVMSPHKNSVMEADAFYVSEDEGANWKEVAASGLKGELIGLAVHPTDKNILAAAGEDGIYLSKDQGESFELLTTGTQGTIVYFTENSLLYGEYDGQPSFVIRNLTDDNEEGIALPKMKEDAVMYAAINPKNEHEITFVSFNNDIYQTTDHGESWNILAKSGNLQ</sequence>
<organism evidence="5 6">
    <name type="scientific">Robertmurraya beringensis</name>
    <dbReference type="NCBI Taxonomy" id="641660"/>
    <lineage>
        <taxon>Bacteria</taxon>
        <taxon>Bacillati</taxon>
        <taxon>Bacillota</taxon>
        <taxon>Bacilli</taxon>
        <taxon>Bacillales</taxon>
        <taxon>Bacillaceae</taxon>
        <taxon>Robertmurraya</taxon>
    </lineage>
</organism>
<reference evidence="5 6" key="1">
    <citation type="submission" date="2024-09" db="EMBL/GenBank/DDBJ databases">
        <authorList>
            <person name="Sun Q."/>
            <person name="Mori K."/>
        </authorList>
    </citation>
    <scope>NUCLEOTIDE SEQUENCE [LARGE SCALE GENOMIC DNA]</scope>
    <source>
        <strain evidence="5 6">CGMCC 1.9126</strain>
    </source>
</reference>
<feature type="region of interest" description="Disordered" evidence="2">
    <location>
        <begin position="24"/>
        <end position="51"/>
    </location>
</feature>
<feature type="compositionally biased region" description="Polar residues" evidence="2">
    <location>
        <begin position="29"/>
        <end position="38"/>
    </location>
</feature>